<protein>
    <submittedName>
        <fullName evidence="1">907_t:CDS:1</fullName>
    </submittedName>
</protein>
<sequence length="159" mass="18609">MPENSLHNTEVFKNTRKFITVLKVPKKQMLESSPPNAEVFKNKHQRIHHSAESAKNKRQKIHYTTPKVFKNKHQKLHDSGQGQMLENLPHNAKGVQEQTPKNSLQFPRSNAGEFITQYQRCSRTLENSSQYQKCQRTNAREFTTQYRKCSRTNINKITT</sequence>
<gene>
    <name evidence="1" type="ORF">GMARGA_LOCUS15029</name>
</gene>
<evidence type="ECO:0000313" key="1">
    <source>
        <dbReference type="EMBL" id="CAG8737545.1"/>
    </source>
</evidence>
<proteinExistence type="predicted"/>
<accession>A0ABN7V6M4</accession>
<dbReference type="Proteomes" id="UP000789901">
    <property type="component" value="Unassembled WGS sequence"/>
</dbReference>
<dbReference type="EMBL" id="CAJVQB010010192">
    <property type="protein sequence ID" value="CAG8737545.1"/>
    <property type="molecule type" value="Genomic_DNA"/>
</dbReference>
<evidence type="ECO:0000313" key="2">
    <source>
        <dbReference type="Proteomes" id="UP000789901"/>
    </source>
</evidence>
<keyword evidence="2" id="KW-1185">Reference proteome</keyword>
<reference evidence="1 2" key="1">
    <citation type="submission" date="2021-06" db="EMBL/GenBank/DDBJ databases">
        <authorList>
            <person name="Kallberg Y."/>
            <person name="Tangrot J."/>
            <person name="Rosling A."/>
        </authorList>
    </citation>
    <scope>NUCLEOTIDE SEQUENCE [LARGE SCALE GENOMIC DNA]</scope>
    <source>
        <strain evidence="1 2">120-4 pot B 10/14</strain>
    </source>
</reference>
<comment type="caution">
    <text evidence="1">The sequence shown here is derived from an EMBL/GenBank/DDBJ whole genome shotgun (WGS) entry which is preliminary data.</text>
</comment>
<name>A0ABN7V6M4_GIGMA</name>
<organism evidence="1 2">
    <name type="scientific">Gigaspora margarita</name>
    <dbReference type="NCBI Taxonomy" id="4874"/>
    <lineage>
        <taxon>Eukaryota</taxon>
        <taxon>Fungi</taxon>
        <taxon>Fungi incertae sedis</taxon>
        <taxon>Mucoromycota</taxon>
        <taxon>Glomeromycotina</taxon>
        <taxon>Glomeromycetes</taxon>
        <taxon>Diversisporales</taxon>
        <taxon>Gigasporaceae</taxon>
        <taxon>Gigaspora</taxon>
    </lineage>
</organism>